<proteinExistence type="predicted"/>
<dbReference type="OrthoDB" id="1749150at2759"/>
<comment type="caution">
    <text evidence="1">The sequence shown here is derived from an EMBL/GenBank/DDBJ whole genome shotgun (WGS) entry which is preliminary data.</text>
</comment>
<sequence length="141" mass="15514">MFNIPELRTVQRIWKIHERTLLGLDVDVSSRKARNYGRKLTGSRRTGSDWVGSGLGWFGPGLVAWPSVGSLGRGLLVPGPGLVMMGSELRLHAHRRWGTRVSWAGTPVARRTLGFFMDPAWVASAAHGWLRVSPAWSADGI</sequence>
<dbReference type="AlphaFoldDB" id="A0A5A7NY62"/>
<keyword evidence="2" id="KW-1185">Reference proteome</keyword>
<dbReference type="Proteomes" id="UP000325081">
    <property type="component" value="Unassembled WGS sequence"/>
</dbReference>
<dbReference type="EMBL" id="BKCP01000002">
    <property type="protein sequence ID" value="GER25241.1"/>
    <property type="molecule type" value="Genomic_DNA"/>
</dbReference>
<gene>
    <name evidence="1" type="ORF">STAS_00813</name>
</gene>
<organism evidence="1 2">
    <name type="scientific">Striga asiatica</name>
    <name type="common">Asiatic witchweed</name>
    <name type="synonym">Buchnera asiatica</name>
    <dbReference type="NCBI Taxonomy" id="4170"/>
    <lineage>
        <taxon>Eukaryota</taxon>
        <taxon>Viridiplantae</taxon>
        <taxon>Streptophyta</taxon>
        <taxon>Embryophyta</taxon>
        <taxon>Tracheophyta</taxon>
        <taxon>Spermatophyta</taxon>
        <taxon>Magnoliopsida</taxon>
        <taxon>eudicotyledons</taxon>
        <taxon>Gunneridae</taxon>
        <taxon>Pentapetalae</taxon>
        <taxon>asterids</taxon>
        <taxon>lamiids</taxon>
        <taxon>Lamiales</taxon>
        <taxon>Orobanchaceae</taxon>
        <taxon>Buchnereae</taxon>
        <taxon>Striga</taxon>
    </lineage>
</organism>
<evidence type="ECO:0000313" key="1">
    <source>
        <dbReference type="EMBL" id="GER25241.1"/>
    </source>
</evidence>
<accession>A0A5A7NY62</accession>
<name>A0A5A7NY62_STRAF</name>
<reference evidence="2" key="1">
    <citation type="journal article" date="2019" name="Curr. Biol.">
        <title>Genome Sequence of Striga asiatica Provides Insight into the Evolution of Plant Parasitism.</title>
        <authorList>
            <person name="Yoshida S."/>
            <person name="Kim S."/>
            <person name="Wafula E.K."/>
            <person name="Tanskanen J."/>
            <person name="Kim Y.M."/>
            <person name="Honaas L."/>
            <person name="Yang Z."/>
            <person name="Spallek T."/>
            <person name="Conn C.E."/>
            <person name="Ichihashi Y."/>
            <person name="Cheong K."/>
            <person name="Cui S."/>
            <person name="Der J.P."/>
            <person name="Gundlach H."/>
            <person name="Jiao Y."/>
            <person name="Hori C."/>
            <person name="Ishida J.K."/>
            <person name="Kasahara H."/>
            <person name="Kiba T."/>
            <person name="Kim M.S."/>
            <person name="Koo N."/>
            <person name="Laohavisit A."/>
            <person name="Lee Y.H."/>
            <person name="Lumba S."/>
            <person name="McCourt P."/>
            <person name="Mortimer J.C."/>
            <person name="Mutuku J.M."/>
            <person name="Nomura T."/>
            <person name="Sasaki-Sekimoto Y."/>
            <person name="Seto Y."/>
            <person name="Wang Y."/>
            <person name="Wakatake T."/>
            <person name="Sakakibara H."/>
            <person name="Demura T."/>
            <person name="Yamaguchi S."/>
            <person name="Yoneyama K."/>
            <person name="Manabe R.I."/>
            <person name="Nelson D.C."/>
            <person name="Schulman A.H."/>
            <person name="Timko M.P."/>
            <person name="dePamphilis C.W."/>
            <person name="Choi D."/>
            <person name="Shirasu K."/>
        </authorList>
    </citation>
    <scope>NUCLEOTIDE SEQUENCE [LARGE SCALE GENOMIC DNA]</scope>
    <source>
        <strain evidence="2">cv. UVA1</strain>
    </source>
</reference>
<protein>
    <submittedName>
        <fullName evidence="1">Transposon protein</fullName>
    </submittedName>
</protein>
<evidence type="ECO:0000313" key="2">
    <source>
        <dbReference type="Proteomes" id="UP000325081"/>
    </source>
</evidence>